<keyword evidence="2" id="KW-1185">Reference proteome</keyword>
<dbReference type="EMBL" id="JANBUJ010002524">
    <property type="protein sequence ID" value="KAJ2763997.1"/>
    <property type="molecule type" value="Genomic_DNA"/>
</dbReference>
<protein>
    <submittedName>
        <fullName evidence="1">Guanine nucleotide exchange protein for ADP-robosylation factor</fullName>
    </submittedName>
</protein>
<evidence type="ECO:0000313" key="1">
    <source>
        <dbReference type="EMBL" id="KAJ2763997.1"/>
    </source>
</evidence>
<sequence length="489" mass="53828">MKFLEKEELPHFAFQKEFLRPFADILEGYVPDGPPGDRSSAAGRQGVDVDPVVKDMVLRCVHQLVQTAAAHIRSGWKAVLSVAQIAARDPHDPTAEMGFHIVRECAQRHARHMWAVGPDAAAVTVVGLEYFHELIACLCEYAVGTAVQRPRLALGAIDTLCHAADALGAQVVEHPAFAVAGSDAAAAALDEQPLYRVWMPVLRALFEVVMHTEDLEVRTRALDAFFRTAMAQGRRFSAGLWATVLRTLVFAMFADLRDPSASRRFTTVDDLELWFSTTLIKALRHLIALFSEYYPSHLSNEMMREVLELLALCIAQPSEVLGKVGASCLHDMVRANYKQCDAEAWDLLCGTFARLFSWSQPRELFAIAGAEPETPPADDGAANGVLPASARAKAANGGADKPDYLHTTLKCVLQLLLIQTVGELFDVDVETGAREAAGAADDLYGHMSAHHLFILLDCLEQSRAFARRFNGNRRVRRRLVEMGVMPTMP</sequence>
<dbReference type="Proteomes" id="UP001140234">
    <property type="component" value="Unassembled WGS sequence"/>
</dbReference>
<comment type="caution">
    <text evidence="1">The sequence shown here is derived from an EMBL/GenBank/DDBJ whole genome shotgun (WGS) entry which is preliminary data.</text>
</comment>
<name>A0ACC1JMY7_9FUNG</name>
<organism evidence="1 2">
    <name type="scientific">Coemansia nantahalensis</name>
    <dbReference type="NCBI Taxonomy" id="2789366"/>
    <lineage>
        <taxon>Eukaryota</taxon>
        <taxon>Fungi</taxon>
        <taxon>Fungi incertae sedis</taxon>
        <taxon>Zoopagomycota</taxon>
        <taxon>Kickxellomycotina</taxon>
        <taxon>Kickxellomycetes</taxon>
        <taxon>Kickxellales</taxon>
        <taxon>Kickxellaceae</taxon>
        <taxon>Coemansia</taxon>
    </lineage>
</organism>
<reference evidence="1" key="1">
    <citation type="submission" date="2022-07" db="EMBL/GenBank/DDBJ databases">
        <title>Phylogenomic reconstructions and comparative analyses of Kickxellomycotina fungi.</title>
        <authorList>
            <person name="Reynolds N.K."/>
            <person name="Stajich J.E."/>
            <person name="Barry K."/>
            <person name="Grigoriev I.V."/>
            <person name="Crous P."/>
            <person name="Smith M.E."/>
        </authorList>
    </citation>
    <scope>NUCLEOTIDE SEQUENCE</scope>
    <source>
        <strain evidence="1">CBS 109366</strain>
    </source>
</reference>
<proteinExistence type="predicted"/>
<gene>
    <name evidence="1" type="primary">SEC7_2</name>
    <name evidence="1" type="ORF">IWQ57_005348</name>
</gene>
<feature type="non-terminal residue" evidence="1">
    <location>
        <position position="489"/>
    </location>
</feature>
<accession>A0ACC1JMY7</accession>
<evidence type="ECO:0000313" key="2">
    <source>
        <dbReference type="Proteomes" id="UP001140234"/>
    </source>
</evidence>